<name>A0A2Z7CUR6_9LAMI</name>
<dbReference type="AlphaFoldDB" id="A0A2Z7CUR6"/>
<protein>
    <recommendedName>
        <fullName evidence="4">Dystroglycan-like</fullName>
    </recommendedName>
</protein>
<evidence type="ECO:0000313" key="2">
    <source>
        <dbReference type="EMBL" id="KZV48414.1"/>
    </source>
</evidence>
<keyword evidence="3" id="KW-1185">Reference proteome</keyword>
<organism evidence="2 3">
    <name type="scientific">Dorcoceras hygrometricum</name>
    <dbReference type="NCBI Taxonomy" id="472368"/>
    <lineage>
        <taxon>Eukaryota</taxon>
        <taxon>Viridiplantae</taxon>
        <taxon>Streptophyta</taxon>
        <taxon>Embryophyta</taxon>
        <taxon>Tracheophyta</taxon>
        <taxon>Spermatophyta</taxon>
        <taxon>Magnoliopsida</taxon>
        <taxon>eudicotyledons</taxon>
        <taxon>Gunneridae</taxon>
        <taxon>Pentapetalae</taxon>
        <taxon>asterids</taxon>
        <taxon>lamiids</taxon>
        <taxon>Lamiales</taxon>
        <taxon>Gesneriaceae</taxon>
        <taxon>Didymocarpoideae</taxon>
        <taxon>Trichosporeae</taxon>
        <taxon>Loxocarpinae</taxon>
        <taxon>Dorcoceras</taxon>
    </lineage>
</organism>
<dbReference type="EMBL" id="KQ993865">
    <property type="protein sequence ID" value="KZV48414.1"/>
    <property type="molecule type" value="Genomic_DNA"/>
</dbReference>
<evidence type="ECO:0008006" key="4">
    <source>
        <dbReference type="Google" id="ProtNLM"/>
    </source>
</evidence>
<feature type="region of interest" description="Disordered" evidence="1">
    <location>
        <begin position="424"/>
        <end position="450"/>
    </location>
</feature>
<evidence type="ECO:0000256" key="1">
    <source>
        <dbReference type="SAM" id="MobiDB-lite"/>
    </source>
</evidence>
<sequence length="450" mass="51467">MVQMFRAFESTGLRGFLGCPSVLYEQELEQFFDTALVQDNDITCVISGKYVAISEDRFAGVFNMPTDGLIDLSEVPNHLVLQARTMFSKYEKPVMYSCKKRLLTFEFRLLNDILAKSITVKAGSFDSVTHERFLMMTAIHFGVKINWSKILVEVLKEMAYRTIKIAKGFAAQICVLLKGDPAVSLGEAKTFPPLKFLSEKTVNIDARGESEEPHEDKVVIVKRKSIADLASVKEIAAKEKQMLIWAETNSLETVVKRRVYIIAKYKEMLLRKFLESHRRSDLQLPDSGVNFSSPHDYFESRMHFDSADIPLGDATADDQSSMPPATDFIEDFAQLLLTEIRSLEKKLTEMLEQQDKFYGGLFKTVLQEIKIQKTALSFELLEFKRAVGAQNALLIFDVTDIRSHTKEIQSLKTDFMLGIRIRPPARQRKNRKQMPGDDQYEKFNNKLRHS</sequence>
<accession>A0A2Z7CUR6</accession>
<dbReference type="Proteomes" id="UP000250235">
    <property type="component" value="Unassembled WGS sequence"/>
</dbReference>
<proteinExistence type="predicted"/>
<gene>
    <name evidence="2" type="ORF">F511_17123</name>
</gene>
<evidence type="ECO:0000313" key="3">
    <source>
        <dbReference type="Proteomes" id="UP000250235"/>
    </source>
</evidence>
<reference evidence="2 3" key="1">
    <citation type="journal article" date="2015" name="Proc. Natl. Acad. Sci. U.S.A.">
        <title>The resurrection genome of Boea hygrometrica: A blueprint for survival of dehydration.</title>
        <authorList>
            <person name="Xiao L."/>
            <person name="Yang G."/>
            <person name="Zhang L."/>
            <person name="Yang X."/>
            <person name="Zhao S."/>
            <person name="Ji Z."/>
            <person name="Zhou Q."/>
            <person name="Hu M."/>
            <person name="Wang Y."/>
            <person name="Chen M."/>
            <person name="Xu Y."/>
            <person name="Jin H."/>
            <person name="Xiao X."/>
            <person name="Hu G."/>
            <person name="Bao F."/>
            <person name="Hu Y."/>
            <person name="Wan P."/>
            <person name="Li L."/>
            <person name="Deng X."/>
            <person name="Kuang T."/>
            <person name="Xiang C."/>
            <person name="Zhu J.K."/>
            <person name="Oliver M.J."/>
            <person name="He Y."/>
        </authorList>
    </citation>
    <scope>NUCLEOTIDE SEQUENCE [LARGE SCALE GENOMIC DNA]</scope>
    <source>
        <strain evidence="3">cv. XS01</strain>
    </source>
</reference>